<dbReference type="EC" id="5.3.1.1" evidence="2"/>
<comment type="caution">
    <text evidence="3">The sequence shown here is derived from an EMBL/GenBank/DDBJ whole genome shotgun (WGS) entry which is preliminary data.</text>
</comment>
<dbReference type="CDD" id="cd00311">
    <property type="entry name" value="TIM"/>
    <property type="match status" value="1"/>
</dbReference>
<reference evidence="3 4" key="1">
    <citation type="journal article" date="2019" name="Int. J. Syst. Evol. Microbiol.">
        <title>The Global Catalogue of Microorganisms (GCM) 10K type strain sequencing project: providing services to taxonomists for standard genome sequencing and annotation.</title>
        <authorList>
            <consortium name="The Broad Institute Genomics Platform"/>
            <consortium name="The Broad Institute Genome Sequencing Center for Infectious Disease"/>
            <person name="Wu L."/>
            <person name="Ma J."/>
        </authorList>
    </citation>
    <scope>NUCLEOTIDE SEQUENCE [LARGE SCALE GENOMIC DNA]</scope>
    <source>
        <strain evidence="3 4">JCM 16034</strain>
    </source>
</reference>
<comment type="pathway">
    <text evidence="2">Carbohydrate degradation; glycolysis; D-glyceraldehyde 3-phosphate from glycerone phosphate: step 1/1.</text>
</comment>
<comment type="similarity">
    <text evidence="2">Belongs to the triosephosphate isomerase family.</text>
</comment>
<comment type="catalytic activity">
    <reaction evidence="2">
        <text>D-glyceraldehyde 3-phosphate = dihydroxyacetone phosphate</text>
        <dbReference type="Rhea" id="RHEA:18585"/>
        <dbReference type="ChEBI" id="CHEBI:57642"/>
        <dbReference type="ChEBI" id="CHEBI:59776"/>
        <dbReference type="EC" id="5.3.1.1"/>
    </reaction>
</comment>
<dbReference type="RefSeq" id="WP_344300061.1">
    <property type="nucleotide sequence ID" value="NZ_BAAAQW010000006.1"/>
</dbReference>
<dbReference type="InterPro" id="IPR013785">
    <property type="entry name" value="Aldolase_TIM"/>
</dbReference>
<dbReference type="PANTHER" id="PTHR21139:SF2">
    <property type="entry name" value="TRIOSEPHOSPHATE ISOMERASE"/>
    <property type="match status" value="1"/>
</dbReference>
<keyword evidence="2" id="KW-0324">Glycolysis</keyword>
<name>A0ABN3BX80_9MICC</name>
<dbReference type="InterPro" id="IPR035990">
    <property type="entry name" value="TIM_sf"/>
</dbReference>
<gene>
    <name evidence="3" type="ORF">GCM10009849_24990</name>
</gene>
<sequence>MTEPAPAPLPHAPIVLGVSLKLYLDVENTVQWSKAVSELARTHPAVEQGRVRLFVLPSLPALPGVRDALAGTPVGVGAQDLFWEDRGAFTGAISGADLKAIGCAYAEVGHAERRGLFGDDDEAVRRKLAAALRNGLTPILCVGETTKSDPTAAAVETAKELASAIAGLPPSASVHELIVAYEPRWAIGQAEPAAAEHVGVVILELRRRLEADSRIRSASILYGGSAQPGTLSTLAGRVNGLFLGRFAHDPGRLALILDEADALSNPEVSTR</sequence>
<dbReference type="Proteomes" id="UP001500432">
    <property type="component" value="Unassembled WGS sequence"/>
</dbReference>
<accession>A0ABN3BX80</accession>
<dbReference type="InterPro" id="IPR000652">
    <property type="entry name" value="Triosephosphate_isomerase"/>
</dbReference>
<comment type="subunit">
    <text evidence="2">Homodimer.</text>
</comment>
<evidence type="ECO:0000256" key="2">
    <source>
        <dbReference type="RuleBase" id="RU363013"/>
    </source>
</evidence>
<keyword evidence="1 2" id="KW-0413">Isomerase</keyword>
<evidence type="ECO:0000313" key="3">
    <source>
        <dbReference type="EMBL" id="GAA2201253.1"/>
    </source>
</evidence>
<dbReference type="Gene3D" id="3.20.20.70">
    <property type="entry name" value="Aldolase class I"/>
    <property type="match status" value="1"/>
</dbReference>
<dbReference type="PROSITE" id="PS51440">
    <property type="entry name" value="TIM_2"/>
    <property type="match status" value="1"/>
</dbReference>
<evidence type="ECO:0000313" key="4">
    <source>
        <dbReference type="Proteomes" id="UP001500432"/>
    </source>
</evidence>
<dbReference type="GO" id="GO:0016853">
    <property type="term" value="F:isomerase activity"/>
    <property type="evidence" value="ECO:0007669"/>
    <property type="project" value="UniProtKB-KW"/>
</dbReference>
<keyword evidence="2" id="KW-0963">Cytoplasm</keyword>
<comment type="pathway">
    <text evidence="2">Carbohydrate biosynthesis; gluconeogenesis.</text>
</comment>
<dbReference type="SUPFAM" id="SSF51351">
    <property type="entry name" value="Triosephosphate isomerase (TIM)"/>
    <property type="match status" value="1"/>
</dbReference>
<dbReference type="Pfam" id="PF00121">
    <property type="entry name" value="TIM"/>
    <property type="match status" value="1"/>
</dbReference>
<comment type="subcellular location">
    <subcellularLocation>
        <location evidence="2">Cytoplasm</location>
    </subcellularLocation>
</comment>
<keyword evidence="2" id="KW-0312">Gluconeogenesis</keyword>
<dbReference type="EMBL" id="BAAAQW010000006">
    <property type="protein sequence ID" value="GAA2201253.1"/>
    <property type="molecule type" value="Genomic_DNA"/>
</dbReference>
<keyword evidence="4" id="KW-1185">Reference proteome</keyword>
<organism evidence="3 4">
    <name type="scientific">Sinomonas flava</name>
    <dbReference type="NCBI Taxonomy" id="496857"/>
    <lineage>
        <taxon>Bacteria</taxon>
        <taxon>Bacillati</taxon>
        <taxon>Actinomycetota</taxon>
        <taxon>Actinomycetes</taxon>
        <taxon>Micrococcales</taxon>
        <taxon>Micrococcaceae</taxon>
        <taxon>Sinomonas</taxon>
    </lineage>
</organism>
<proteinExistence type="inferred from homology"/>
<evidence type="ECO:0000256" key="1">
    <source>
        <dbReference type="ARBA" id="ARBA00023235"/>
    </source>
</evidence>
<protein>
    <recommendedName>
        <fullName evidence="2">Triosephosphate isomerase</fullName>
        <ecNumber evidence="2">5.3.1.1</ecNumber>
    </recommendedName>
</protein>
<dbReference type="PANTHER" id="PTHR21139">
    <property type="entry name" value="TRIOSEPHOSPHATE ISOMERASE"/>
    <property type="match status" value="1"/>
</dbReference>